<reference evidence="3" key="2">
    <citation type="submission" date="2015-01" db="EMBL/GenBank/DDBJ databases">
        <title>Evolutionary Origins and Diversification of the Mycorrhizal Mutualists.</title>
        <authorList>
            <consortium name="DOE Joint Genome Institute"/>
            <consortium name="Mycorrhizal Genomics Consortium"/>
            <person name="Kohler A."/>
            <person name="Kuo A."/>
            <person name="Nagy L.G."/>
            <person name="Floudas D."/>
            <person name="Copeland A."/>
            <person name="Barry K.W."/>
            <person name="Cichocki N."/>
            <person name="Veneault-Fourrey C."/>
            <person name="LaButti K."/>
            <person name="Lindquist E.A."/>
            <person name="Lipzen A."/>
            <person name="Lundell T."/>
            <person name="Morin E."/>
            <person name="Murat C."/>
            <person name="Riley R."/>
            <person name="Ohm R."/>
            <person name="Sun H."/>
            <person name="Tunlid A."/>
            <person name="Henrissat B."/>
            <person name="Grigoriev I.V."/>
            <person name="Hibbett D.S."/>
            <person name="Martin F."/>
        </authorList>
    </citation>
    <scope>NUCLEOTIDE SEQUENCE [LARGE SCALE GENOMIC DNA]</scope>
    <source>
        <strain evidence="3">LaAM-08-1</strain>
    </source>
</reference>
<evidence type="ECO:0000313" key="3">
    <source>
        <dbReference type="Proteomes" id="UP000054477"/>
    </source>
</evidence>
<organism evidence="2 3">
    <name type="scientific">Laccaria amethystina LaAM-08-1</name>
    <dbReference type="NCBI Taxonomy" id="1095629"/>
    <lineage>
        <taxon>Eukaryota</taxon>
        <taxon>Fungi</taxon>
        <taxon>Dikarya</taxon>
        <taxon>Basidiomycota</taxon>
        <taxon>Agaricomycotina</taxon>
        <taxon>Agaricomycetes</taxon>
        <taxon>Agaricomycetidae</taxon>
        <taxon>Agaricales</taxon>
        <taxon>Agaricineae</taxon>
        <taxon>Hydnangiaceae</taxon>
        <taxon>Laccaria</taxon>
    </lineage>
</organism>
<feature type="compositionally biased region" description="Low complexity" evidence="1">
    <location>
        <begin position="17"/>
        <end position="29"/>
    </location>
</feature>
<keyword evidence="3" id="KW-1185">Reference proteome</keyword>
<dbReference type="HOGENOM" id="CLU_824027_0_0_1"/>
<dbReference type="AlphaFoldDB" id="A0A0C9X8U0"/>
<dbReference type="OrthoDB" id="3129165at2759"/>
<proteinExistence type="predicted"/>
<sequence length="337" mass="37018">MVPNSQRGRSRSRRGSTTRTSTRNPNQNRDTVPPPTHHSNGSAEIAFQWRVITPVEVDQSPGSGQASTGALPVVVEEQAAPVLIDGGQPVPVGPAPLLVEDNPFMSDAPASRNVHFDLPSTPPSVGAESFASPSPSHSELDGEQGHPIPAQQTRGMPVTPTRPSRRINVTPNRQILVNTNITPNHRTSTTLGVITHSRGTPRAGRHSPFRLQHQEQPQINEAKKLKARDVWSFYKHENGQHACLFCKQKQAVDSSFVVQTYGSKTGTTVLRTHLCNEHLGPWVDGCDRFKIPIVAKTFQDRVDEYRKANGSSHARQEDPALPTRAYSRDTSTYHLLS</sequence>
<gene>
    <name evidence="2" type="ORF">K443DRAFT_9576</name>
</gene>
<evidence type="ECO:0000313" key="2">
    <source>
        <dbReference type="EMBL" id="KIJ97833.1"/>
    </source>
</evidence>
<name>A0A0C9X8U0_9AGAR</name>
<evidence type="ECO:0000256" key="1">
    <source>
        <dbReference type="SAM" id="MobiDB-lite"/>
    </source>
</evidence>
<dbReference type="Proteomes" id="UP000054477">
    <property type="component" value="Unassembled WGS sequence"/>
</dbReference>
<feature type="region of interest" description="Disordered" evidence="1">
    <location>
        <begin position="117"/>
        <end position="169"/>
    </location>
</feature>
<feature type="region of interest" description="Disordered" evidence="1">
    <location>
        <begin position="1"/>
        <end position="44"/>
    </location>
</feature>
<protein>
    <recommendedName>
        <fullName evidence="4">BED-type domain-containing protein</fullName>
    </recommendedName>
</protein>
<reference evidence="2 3" key="1">
    <citation type="submission" date="2014-04" db="EMBL/GenBank/DDBJ databases">
        <authorList>
            <consortium name="DOE Joint Genome Institute"/>
            <person name="Kuo A."/>
            <person name="Kohler A."/>
            <person name="Nagy L.G."/>
            <person name="Floudas D."/>
            <person name="Copeland A."/>
            <person name="Barry K.W."/>
            <person name="Cichocki N."/>
            <person name="Veneault-Fourrey C."/>
            <person name="LaButti K."/>
            <person name="Lindquist E.A."/>
            <person name="Lipzen A."/>
            <person name="Lundell T."/>
            <person name="Morin E."/>
            <person name="Murat C."/>
            <person name="Sun H."/>
            <person name="Tunlid A."/>
            <person name="Henrissat B."/>
            <person name="Grigoriev I.V."/>
            <person name="Hibbett D.S."/>
            <person name="Martin F."/>
            <person name="Nordberg H.P."/>
            <person name="Cantor M.N."/>
            <person name="Hua S.X."/>
        </authorList>
    </citation>
    <scope>NUCLEOTIDE SEQUENCE [LARGE SCALE GENOMIC DNA]</scope>
    <source>
        <strain evidence="2 3">LaAM-08-1</strain>
    </source>
</reference>
<accession>A0A0C9X8U0</accession>
<dbReference type="EMBL" id="KN838682">
    <property type="protein sequence ID" value="KIJ97833.1"/>
    <property type="molecule type" value="Genomic_DNA"/>
</dbReference>
<evidence type="ECO:0008006" key="4">
    <source>
        <dbReference type="Google" id="ProtNLM"/>
    </source>
</evidence>